<dbReference type="HOGENOM" id="CLU_2085424_0_0_1"/>
<proteinExistence type="predicted"/>
<keyword evidence="2" id="KW-1185">Reference proteome</keyword>
<accession>I3EK19</accession>
<gene>
    <name evidence="1" type="ORF">NEQG_00336</name>
</gene>
<evidence type="ECO:0000313" key="1">
    <source>
        <dbReference type="EMBL" id="EIJ89566.1"/>
    </source>
</evidence>
<dbReference type="OMA" id="EYLFMLP"/>
<dbReference type="AlphaFoldDB" id="I3EK19"/>
<dbReference type="Proteomes" id="UP000002872">
    <property type="component" value="Unassembled WGS sequence"/>
</dbReference>
<dbReference type="InParanoid" id="I3EK19"/>
<sequence>MKKREAKRKIDLTSNIPRIAQDKISFLIENISDYSVDYNELMEEYENKDTSTEYLFMLPEHNDPAVYQLIPLFCIHFGINLYQIDEKLRIKSTAPFFIRVKKGDKMVEKVSAAVQLEK</sequence>
<reference evidence="1" key="1">
    <citation type="submission" date="2011-01" db="EMBL/GenBank/DDBJ databases">
        <title>The Genome Sequence of Nematocida parisii strain ERTm3.</title>
        <authorList>
            <consortium name="The Broad Institute Genome Sequencing Platform"/>
            <consortium name="The Broad Institute Genome Sequencing Center for Infectious Disease"/>
            <person name="Cuomo C."/>
            <person name="Troemel E."/>
            <person name="Young S.K."/>
            <person name="Zeng Q."/>
            <person name="Gargeya S."/>
            <person name="Fitzgerald M."/>
            <person name="Haas B."/>
            <person name="Abouelleil A."/>
            <person name="Alvarado L."/>
            <person name="Arachchi H.M."/>
            <person name="Berlin A."/>
            <person name="Chapman S.B."/>
            <person name="Gearin G."/>
            <person name="Goldberg J."/>
            <person name="Griggs A."/>
            <person name="Gujja S."/>
            <person name="Hansen M."/>
            <person name="Heiman D."/>
            <person name="Howarth C."/>
            <person name="Larimer J."/>
            <person name="Lui A."/>
            <person name="MacDonald P.J.P."/>
            <person name="McCowen C."/>
            <person name="Montmayeur A."/>
            <person name="Murphy C."/>
            <person name="Neiman D."/>
            <person name="Pearson M."/>
            <person name="Priest M."/>
            <person name="Roberts A."/>
            <person name="Saif S."/>
            <person name="Shea T."/>
            <person name="Sisk P."/>
            <person name="Stolte C."/>
            <person name="Sykes S."/>
            <person name="Wortman J."/>
            <person name="Nusbaum C."/>
            <person name="Birren B."/>
        </authorList>
    </citation>
    <scope>NUCLEOTIDE SEQUENCE</scope>
    <source>
        <strain evidence="1">ERTm3</strain>
    </source>
</reference>
<protein>
    <submittedName>
        <fullName evidence="1">Uncharacterized protein</fullName>
    </submittedName>
</protein>
<organism evidence="1 2">
    <name type="scientific">Nematocida parisii (strain ERTm3)</name>
    <name type="common">Nematode killer fungus</name>
    <dbReference type="NCBI Taxonomy" id="935791"/>
    <lineage>
        <taxon>Eukaryota</taxon>
        <taxon>Fungi</taxon>
        <taxon>Fungi incertae sedis</taxon>
        <taxon>Microsporidia</taxon>
        <taxon>Nematocida</taxon>
    </lineage>
</organism>
<dbReference type="OrthoDB" id="2186631at2759"/>
<evidence type="ECO:0000313" key="2">
    <source>
        <dbReference type="Proteomes" id="UP000002872"/>
    </source>
</evidence>
<name>I3EK19_NEMP3</name>
<dbReference type="VEuPathDB" id="MicrosporidiaDB:NEQG_00336"/>
<dbReference type="EMBL" id="GL870876">
    <property type="protein sequence ID" value="EIJ89566.1"/>
    <property type="molecule type" value="Genomic_DNA"/>
</dbReference>